<name>A0A0B7NF19_9FUNG</name>
<evidence type="ECO:0000313" key="1">
    <source>
        <dbReference type="EMBL" id="CEP13551.1"/>
    </source>
</evidence>
<accession>A0A0B7NF19</accession>
<dbReference type="AlphaFoldDB" id="A0A0B7NF19"/>
<keyword evidence="2" id="KW-1185">Reference proteome</keyword>
<dbReference type="EMBL" id="LN729904">
    <property type="protein sequence ID" value="CEP13551.1"/>
    <property type="molecule type" value="Genomic_DNA"/>
</dbReference>
<protein>
    <submittedName>
        <fullName evidence="1">Uncharacterized protein</fullName>
    </submittedName>
</protein>
<organism evidence="1 2">
    <name type="scientific">Parasitella parasitica</name>
    <dbReference type="NCBI Taxonomy" id="35722"/>
    <lineage>
        <taxon>Eukaryota</taxon>
        <taxon>Fungi</taxon>
        <taxon>Fungi incertae sedis</taxon>
        <taxon>Mucoromycota</taxon>
        <taxon>Mucoromycotina</taxon>
        <taxon>Mucoromycetes</taxon>
        <taxon>Mucorales</taxon>
        <taxon>Mucorineae</taxon>
        <taxon>Mucoraceae</taxon>
        <taxon>Parasitella</taxon>
    </lineage>
</organism>
<reference evidence="1 2" key="1">
    <citation type="submission" date="2014-09" db="EMBL/GenBank/DDBJ databases">
        <authorList>
            <person name="Ellenberger Sabrina"/>
        </authorList>
    </citation>
    <scope>NUCLEOTIDE SEQUENCE [LARGE SCALE GENOMIC DNA]</scope>
    <source>
        <strain evidence="1 2">CBS 412.66</strain>
    </source>
</reference>
<sequence>MGCLRSFSARSMERTIQVYSSRIKARNNVDENIGNVLEKVNLQGYIKSLPWSFDEALNIMEPRSYSNKTFIQHNKYDELQLWSPIKESHKGTALPLGVEQDDFLSALQRYCFREPYFLKYKAEDIKKMVTKKVFDKLNISGRLWYNTQTLKSVMYAKHIGESRRNNTFIKFEASNLT</sequence>
<dbReference type="Proteomes" id="UP000054107">
    <property type="component" value="Unassembled WGS sequence"/>
</dbReference>
<proteinExistence type="predicted"/>
<gene>
    <name evidence="1" type="primary">PARPA_07637.1 scaffold 28735</name>
</gene>
<evidence type="ECO:0000313" key="2">
    <source>
        <dbReference type="Proteomes" id="UP000054107"/>
    </source>
</evidence>